<dbReference type="InParanoid" id="J4GQX5"/>
<evidence type="ECO:0000313" key="3">
    <source>
        <dbReference type="EMBL" id="CCM03270.1"/>
    </source>
</evidence>
<dbReference type="RefSeq" id="XP_012182553.1">
    <property type="nucleotide sequence ID" value="XM_012327163.1"/>
</dbReference>
<dbReference type="Pfam" id="PF05071">
    <property type="entry name" value="NDUFA12"/>
    <property type="match status" value="1"/>
</dbReference>
<dbReference type="InterPro" id="IPR052618">
    <property type="entry name" value="ComplexI_NDUFA12"/>
</dbReference>
<organism evidence="3 4">
    <name type="scientific">Fibroporia radiculosa</name>
    <dbReference type="NCBI Taxonomy" id="599839"/>
    <lineage>
        <taxon>Eukaryota</taxon>
        <taxon>Fungi</taxon>
        <taxon>Dikarya</taxon>
        <taxon>Basidiomycota</taxon>
        <taxon>Agaricomycotina</taxon>
        <taxon>Agaricomycetes</taxon>
        <taxon>Polyporales</taxon>
        <taxon>Fibroporiaceae</taxon>
        <taxon>Fibroporia</taxon>
    </lineage>
</organism>
<dbReference type="STRING" id="599839.J4GQX5"/>
<feature type="compositionally biased region" description="Polar residues" evidence="2">
    <location>
        <begin position="113"/>
        <end position="134"/>
    </location>
</feature>
<evidence type="ECO:0008006" key="5">
    <source>
        <dbReference type="Google" id="ProtNLM"/>
    </source>
</evidence>
<dbReference type="InterPro" id="IPR007763">
    <property type="entry name" value="NDUFA12"/>
</dbReference>
<keyword evidence="4" id="KW-1185">Reference proteome</keyword>
<accession>J4GQX5</accession>
<sequence>MSWLRRVWQGIRRPSYFVGKDIEGNKFYEYPSVSDDPRRTKRVVEYTRGQDILQYVSGGKRLPVQWSAWLTHTRSHPPTLEELQSDLERQRRVLFNAAVIEARDREERALQQIADSSQQGAPASGNVQDASSFHTQDDGRKHVSLLAPHSELAPNDNSKHQKTLERSESSNVQHQRGPWIEISDKPQSWSPSMRQRGS</sequence>
<dbReference type="GO" id="GO:0005739">
    <property type="term" value="C:mitochondrion"/>
    <property type="evidence" value="ECO:0007669"/>
    <property type="project" value="TreeGrafter"/>
</dbReference>
<dbReference type="GO" id="GO:0032981">
    <property type="term" value="P:mitochondrial respiratory chain complex I assembly"/>
    <property type="evidence" value="ECO:0007669"/>
    <property type="project" value="TreeGrafter"/>
</dbReference>
<dbReference type="GeneID" id="24098181"/>
<dbReference type="HOGENOM" id="CLU_100704_0_0_1"/>
<feature type="region of interest" description="Disordered" evidence="2">
    <location>
        <begin position="111"/>
        <end position="198"/>
    </location>
</feature>
<dbReference type="GO" id="GO:0045271">
    <property type="term" value="C:respiratory chain complex I"/>
    <property type="evidence" value="ECO:0007669"/>
    <property type="project" value="InterPro"/>
</dbReference>
<evidence type="ECO:0000256" key="1">
    <source>
        <dbReference type="ARBA" id="ARBA00007355"/>
    </source>
</evidence>
<dbReference type="EMBL" id="HE797108">
    <property type="protein sequence ID" value="CCM03270.1"/>
    <property type="molecule type" value="Genomic_DNA"/>
</dbReference>
<name>J4GQX5_9APHY</name>
<dbReference type="PANTHER" id="PTHR32470:SF2">
    <property type="entry name" value="NADH DEHYDROGENASE [UBIQUINONE] 1 ALPHA SUBCOMPLEX ASSEMBLY FACTOR 2"/>
    <property type="match status" value="1"/>
</dbReference>
<evidence type="ECO:0000256" key="2">
    <source>
        <dbReference type="SAM" id="MobiDB-lite"/>
    </source>
</evidence>
<reference evidence="3 4" key="1">
    <citation type="journal article" date="2012" name="Appl. Environ. Microbiol.">
        <title>Short-read sequencing for genomic analysis of the brown rot fungus Fibroporia radiculosa.</title>
        <authorList>
            <person name="Tang J.D."/>
            <person name="Perkins A.D."/>
            <person name="Sonstegard T.S."/>
            <person name="Schroeder S.G."/>
            <person name="Burgess S.C."/>
            <person name="Diehl S.V."/>
        </authorList>
    </citation>
    <scope>NUCLEOTIDE SEQUENCE [LARGE SCALE GENOMIC DNA]</scope>
    <source>
        <strain evidence="3 4">TFFH 294</strain>
    </source>
</reference>
<dbReference type="Proteomes" id="UP000006352">
    <property type="component" value="Unassembled WGS sequence"/>
</dbReference>
<protein>
    <recommendedName>
        <fullName evidence="5">NADH dehydrogenase [ubiquinone] 1 alpha subcomplex subunit</fullName>
    </recommendedName>
</protein>
<dbReference type="AlphaFoldDB" id="J4GQX5"/>
<gene>
    <name evidence="3" type="ORF">FIBRA_05398</name>
</gene>
<comment type="similarity">
    <text evidence="1">Belongs to the complex I NDUFA12 subunit family.</text>
</comment>
<dbReference type="PANTHER" id="PTHR32470">
    <property type="entry name" value="ADH DEHYDROGENASE [UBIQUINONE] 1 ALPHA SUBCOMPLEX ASSEMBLY FACTOR 2"/>
    <property type="match status" value="1"/>
</dbReference>
<evidence type="ECO:0000313" key="4">
    <source>
        <dbReference type="Proteomes" id="UP000006352"/>
    </source>
</evidence>
<feature type="compositionally biased region" description="Basic and acidic residues" evidence="2">
    <location>
        <begin position="157"/>
        <end position="168"/>
    </location>
</feature>
<feature type="compositionally biased region" description="Polar residues" evidence="2">
    <location>
        <begin position="185"/>
        <end position="198"/>
    </location>
</feature>
<proteinExistence type="inferred from homology"/>
<dbReference type="OrthoDB" id="10255576at2759"/>